<dbReference type="RefSeq" id="WP_189255472.1">
    <property type="nucleotide sequence ID" value="NZ_BMRE01000018.1"/>
</dbReference>
<comment type="caution">
    <text evidence="1">The sequence shown here is derived from an EMBL/GenBank/DDBJ whole genome shotgun (WGS) entry which is preliminary data.</text>
</comment>
<dbReference type="EMBL" id="BMRE01000018">
    <property type="protein sequence ID" value="GGU45773.1"/>
    <property type="molecule type" value="Genomic_DNA"/>
</dbReference>
<protein>
    <submittedName>
        <fullName evidence="1">Uncharacterized protein</fullName>
    </submittedName>
</protein>
<accession>A0ABQ2UN81</accession>
<evidence type="ECO:0000313" key="1">
    <source>
        <dbReference type="EMBL" id="GGU45773.1"/>
    </source>
</evidence>
<organism evidence="1 2">
    <name type="scientific">Lentzea flava</name>
    <dbReference type="NCBI Taxonomy" id="103732"/>
    <lineage>
        <taxon>Bacteria</taxon>
        <taxon>Bacillati</taxon>
        <taxon>Actinomycetota</taxon>
        <taxon>Actinomycetes</taxon>
        <taxon>Pseudonocardiales</taxon>
        <taxon>Pseudonocardiaceae</taxon>
        <taxon>Lentzea</taxon>
    </lineage>
</organism>
<gene>
    <name evidence="1" type="ORF">GCM10010178_42790</name>
</gene>
<dbReference type="Proteomes" id="UP000649573">
    <property type="component" value="Unassembled WGS sequence"/>
</dbReference>
<proteinExistence type="predicted"/>
<keyword evidence="2" id="KW-1185">Reference proteome</keyword>
<sequence>MSAFQVGDFIAPKDVWHRSGLFEKKFVYQVRDTRSDHLADIKVRHVGEMNRDGTDFDPGIRTTVGDLWSYSSDFELVSVDPETP</sequence>
<evidence type="ECO:0000313" key="2">
    <source>
        <dbReference type="Proteomes" id="UP000649573"/>
    </source>
</evidence>
<reference evidence="2" key="1">
    <citation type="journal article" date="2019" name="Int. J. Syst. Evol. Microbiol.">
        <title>The Global Catalogue of Microorganisms (GCM) 10K type strain sequencing project: providing services to taxonomists for standard genome sequencing and annotation.</title>
        <authorList>
            <consortium name="The Broad Institute Genomics Platform"/>
            <consortium name="The Broad Institute Genome Sequencing Center for Infectious Disease"/>
            <person name="Wu L."/>
            <person name="Ma J."/>
        </authorList>
    </citation>
    <scope>NUCLEOTIDE SEQUENCE [LARGE SCALE GENOMIC DNA]</scope>
    <source>
        <strain evidence="2">JCM 3296</strain>
    </source>
</reference>
<name>A0ABQ2UN81_9PSEU</name>